<dbReference type="GO" id="GO:0005524">
    <property type="term" value="F:ATP binding"/>
    <property type="evidence" value="ECO:0007669"/>
    <property type="project" value="UniProtKB-KW"/>
</dbReference>
<dbReference type="SUPFAM" id="SSF52540">
    <property type="entry name" value="P-loop containing nucleoside triphosphate hydrolases"/>
    <property type="match status" value="1"/>
</dbReference>
<dbReference type="SMART" id="SM00382">
    <property type="entry name" value="AAA"/>
    <property type="match status" value="1"/>
</dbReference>
<organism evidence="7 8">
    <name type="scientific">Halocatena marina</name>
    <dbReference type="NCBI Taxonomy" id="2934937"/>
    <lineage>
        <taxon>Archaea</taxon>
        <taxon>Methanobacteriati</taxon>
        <taxon>Methanobacteriota</taxon>
        <taxon>Stenosarchaea group</taxon>
        <taxon>Halobacteria</taxon>
        <taxon>Halobacteriales</taxon>
        <taxon>Natronomonadaceae</taxon>
        <taxon>Halocatena</taxon>
    </lineage>
</organism>
<dbReference type="InterPro" id="IPR027417">
    <property type="entry name" value="P-loop_NTPase"/>
</dbReference>
<evidence type="ECO:0000313" key="8">
    <source>
        <dbReference type="Proteomes" id="UP001596417"/>
    </source>
</evidence>
<protein>
    <submittedName>
        <fullName evidence="7">ABC transporter ATP-binding protein</fullName>
    </submittedName>
</protein>
<feature type="compositionally biased region" description="Basic and acidic residues" evidence="5">
    <location>
        <begin position="258"/>
        <end position="281"/>
    </location>
</feature>
<dbReference type="InterPro" id="IPR017871">
    <property type="entry name" value="ABC_transporter-like_CS"/>
</dbReference>
<keyword evidence="1" id="KW-0813">Transport</keyword>
<sequence>MTRETTPMIDVENVAVSLGGTPILDSVSFSVPAQSFVALVGPNGAGKTTLLRTINGVLTPDSGTVSIDGNDVRSLSRRAAARLVATVPQDTTISFEFSVRDVVAMGRTPHRSRFQRADDDDSVERALRRAHISHLADRSAGSVSGGERQRVLLARALAQDAPALVLDEPTASLDITHQVRTQNSFVIWSTRARQLLQRSTISISQHAFVIQSSSSRTAVCLQPVPLNLSSPNPLSRKRSVAALTSIDTRLRNHQQSQRSERVRANENTNTDKNENSSKRIV</sequence>
<keyword evidence="4" id="KW-1278">Translocase</keyword>
<gene>
    <name evidence="7" type="ORF">ACFQL7_14705</name>
</gene>
<evidence type="ECO:0000256" key="2">
    <source>
        <dbReference type="ARBA" id="ARBA00022741"/>
    </source>
</evidence>
<evidence type="ECO:0000256" key="5">
    <source>
        <dbReference type="SAM" id="MobiDB-lite"/>
    </source>
</evidence>
<evidence type="ECO:0000256" key="4">
    <source>
        <dbReference type="ARBA" id="ARBA00022967"/>
    </source>
</evidence>
<evidence type="ECO:0000256" key="3">
    <source>
        <dbReference type="ARBA" id="ARBA00022840"/>
    </source>
</evidence>
<dbReference type="EMBL" id="JBHTAX010000001">
    <property type="protein sequence ID" value="MFC7190948.1"/>
    <property type="molecule type" value="Genomic_DNA"/>
</dbReference>
<dbReference type="Gene3D" id="3.40.50.300">
    <property type="entry name" value="P-loop containing nucleotide triphosphate hydrolases"/>
    <property type="match status" value="1"/>
</dbReference>
<evidence type="ECO:0000259" key="6">
    <source>
        <dbReference type="PROSITE" id="PS50893"/>
    </source>
</evidence>
<evidence type="ECO:0000256" key="1">
    <source>
        <dbReference type="ARBA" id="ARBA00022448"/>
    </source>
</evidence>
<feature type="domain" description="ABC transporter" evidence="6">
    <location>
        <begin position="9"/>
        <end position="247"/>
    </location>
</feature>
<accession>A0ABD5YP32</accession>
<dbReference type="Pfam" id="PF00005">
    <property type="entry name" value="ABC_tran"/>
    <property type="match status" value="1"/>
</dbReference>
<dbReference type="Proteomes" id="UP001596417">
    <property type="component" value="Unassembled WGS sequence"/>
</dbReference>
<dbReference type="AlphaFoldDB" id="A0ABD5YP32"/>
<keyword evidence="8" id="KW-1185">Reference proteome</keyword>
<proteinExistence type="predicted"/>
<dbReference type="PANTHER" id="PTHR42794">
    <property type="entry name" value="HEMIN IMPORT ATP-BINDING PROTEIN HMUV"/>
    <property type="match status" value="1"/>
</dbReference>
<feature type="region of interest" description="Disordered" evidence="5">
    <location>
        <begin position="250"/>
        <end position="281"/>
    </location>
</feature>
<keyword evidence="3 7" id="KW-0067">ATP-binding</keyword>
<dbReference type="PROSITE" id="PS00211">
    <property type="entry name" value="ABC_TRANSPORTER_1"/>
    <property type="match status" value="1"/>
</dbReference>
<dbReference type="InterPro" id="IPR003593">
    <property type="entry name" value="AAA+_ATPase"/>
</dbReference>
<name>A0ABD5YP32_9EURY</name>
<dbReference type="InterPro" id="IPR003439">
    <property type="entry name" value="ABC_transporter-like_ATP-bd"/>
</dbReference>
<dbReference type="RefSeq" id="WP_390205913.1">
    <property type="nucleotide sequence ID" value="NZ_JBHTAX010000001.1"/>
</dbReference>
<dbReference type="PANTHER" id="PTHR42794:SF1">
    <property type="entry name" value="HEMIN IMPORT ATP-BINDING PROTEIN HMUV"/>
    <property type="match status" value="1"/>
</dbReference>
<dbReference type="PROSITE" id="PS50893">
    <property type="entry name" value="ABC_TRANSPORTER_2"/>
    <property type="match status" value="1"/>
</dbReference>
<keyword evidence="2" id="KW-0547">Nucleotide-binding</keyword>
<comment type="caution">
    <text evidence="7">The sequence shown here is derived from an EMBL/GenBank/DDBJ whole genome shotgun (WGS) entry which is preliminary data.</text>
</comment>
<evidence type="ECO:0000313" key="7">
    <source>
        <dbReference type="EMBL" id="MFC7190948.1"/>
    </source>
</evidence>
<reference evidence="7 8" key="1">
    <citation type="journal article" date="2019" name="Int. J. Syst. Evol. Microbiol.">
        <title>The Global Catalogue of Microorganisms (GCM) 10K type strain sequencing project: providing services to taxonomists for standard genome sequencing and annotation.</title>
        <authorList>
            <consortium name="The Broad Institute Genomics Platform"/>
            <consortium name="The Broad Institute Genome Sequencing Center for Infectious Disease"/>
            <person name="Wu L."/>
            <person name="Ma J."/>
        </authorList>
    </citation>
    <scope>NUCLEOTIDE SEQUENCE [LARGE SCALE GENOMIC DNA]</scope>
    <source>
        <strain evidence="7 8">RDMS1</strain>
    </source>
</reference>